<name>A0A8J5CNK5_CHIOP</name>
<sequence>MEEAAQELLADMRTIMAKKRPSKDTETSLDECMEAAVVRAIHSARHNDNEAAQSARKECECSECKDGEIPASTSVMELRFGGGERRSFSEQNTVIYGNLKFHGRQLVMKMTTLNRRSNGRGKSTSEGHGRGTPSWSCIKNQLDMRRIFQWRSWPGVYVTRFLSRRHAL</sequence>
<organism evidence="2 3">
    <name type="scientific">Chionoecetes opilio</name>
    <name type="common">Atlantic snow crab</name>
    <name type="synonym">Cancer opilio</name>
    <dbReference type="NCBI Taxonomy" id="41210"/>
    <lineage>
        <taxon>Eukaryota</taxon>
        <taxon>Metazoa</taxon>
        <taxon>Ecdysozoa</taxon>
        <taxon>Arthropoda</taxon>
        <taxon>Crustacea</taxon>
        <taxon>Multicrustacea</taxon>
        <taxon>Malacostraca</taxon>
        <taxon>Eumalacostraca</taxon>
        <taxon>Eucarida</taxon>
        <taxon>Decapoda</taxon>
        <taxon>Pleocyemata</taxon>
        <taxon>Brachyura</taxon>
        <taxon>Eubrachyura</taxon>
        <taxon>Majoidea</taxon>
        <taxon>Majidae</taxon>
        <taxon>Chionoecetes</taxon>
    </lineage>
</organism>
<dbReference type="AlphaFoldDB" id="A0A8J5CNK5"/>
<gene>
    <name evidence="2" type="ORF">GWK47_014124</name>
</gene>
<dbReference type="Proteomes" id="UP000770661">
    <property type="component" value="Unassembled WGS sequence"/>
</dbReference>
<feature type="region of interest" description="Disordered" evidence="1">
    <location>
        <begin position="115"/>
        <end position="135"/>
    </location>
</feature>
<reference evidence="2" key="1">
    <citation type="submission" date="2020-07" db="EMBL/GenBank/DDBJ databases">
        <title>The High-quality genome of the commercially important snow crab, Chionoecetes opilio.</title>
        <authorList>
            <person name="Jeong J.-H."/>
            <person name="Ryu S."/>
        </authorList>
    </citation>
    <scope>NUCLEOTIDE SEQUENCE</scope>
    <source>
        <strain evidence="2">MADBK_172401_WGS</strain>
        <tissue evidence="2">Digestive gland</tissue>
    </source>
</reference>
<evidence type="ECO:0000313" key="2">
    <source>
        <dbReference type="EMBL" id="KAG0714452.1"/>
    </source>
</evidence>
<evidence type="ECO:0000256" key="1">
    <source>
        <dbReference type="SAM" id="MobiDB-lite"/>
    </source>
</evidence>
<keyword evidence="3" id="KW-1185">Reference proteome</keyword>
<proteinExistence type="predicted"/>
<dbReference type="EMBL" id="JACEEZ010020519">
    <property type="protein sequence ID" value="KAG0714452.1"/>
    <property type="molecule type" value="Genomic_DNA"/>
</dbReference>
<comment type="caution">
    <text evidence="2">The sequence shown here is derived from an EMBL/GenBank/DDBJ whole genome shotgun (WGS) entry which is preliminary data.</text>
</comment>
<evidence type="ECO:0000313" key="3">
    <source>
        <dbReference type="Proteomes" id="UP000770661"/>
    </source>
</evidence>
<accession>A0A8J5CNK5</accession>
<protein>
    <submittedName>
        <fullName evidence="2">Uncharacterized protein</fullName>
    </submittedName>
</protein>